<reference evidence="5 6" key="1">
    <citation type="submission" date="2016-11" db="EMBL/GenBank/DDBJ databases">
        <title>Mixed transmission modes and dynamic genome evolution in an obligate animal-bacterial symbiosis.</title>
        <authorList>
            <person name="Russell S.L."/>
            <person name="Corbett-Detig R.B."/>
            <person name="Cavanaugh C.M."/>
        </authorList>
    </citation>
    <scope>NUCLEOTIDE SEQUENCE [LARGE SCALE GENOMIC DNA]</scope>
    <source>
        <strain evidence="5">Sveles-Q1</strain>
    </source>
</reference>
<keyword evidence="2" id="KW-0665">Pyrimidine biosynthesis</keyword>
<dbReference type="InterPro" id="IPR004722">
    <property type="entry name" value="DHOase"/>
</dbReference>
<dbReference type="PANTHER" id="PTHR43668">
    <property type="entry name" value="ALLANTOINASE"/>
    <property type="match status" value="1"/>
</dbReference>
<dbReference type="GO" id="GO:0006145">
    <property type="term" value="P:purine nucleobase catabolic process"/>
    <property type="evidence" value="ECO:0007669"/>
    <property type="project" value="TreeGrafter"/>
</dbReference>
<evidence type="ECO:0000313" key="5">
    <source>
        <dbReference type="EMBL" id="OOZ41930.1"/>
    </source>
</evidence>
<evidence type="ECO:0000259" key="4">
    <source>
        <dbReference type="Pfam" id="PF12890"/>
    </source>
</evidence>
<organism evidence="5 6">
    <name type="scientific">Solemya pervernicosa gill symbiont</name>
    <dbReference type="NCBI Taxonomy" id="642797"/>
    <lineage>
        <taxon>Bacteria</taxon>
        <taxon>Pseudomonadati</taxon>
        <taxon>Pseudomonadota</taxon>
        <taxon>Gammaproteobacteria</taxon>
        <taxon>sulfur-oxidizing symbionts</taxon>
    </lineage>
</organism>
<dbReference type="GO" id="GO:0004151">
    <property type="term" value="F:dihydroorotase activity"/>
    <property type="evidence" value="ECO:0007669"/>
    <property type="project" value="InterPro"/>
</dbReference>
<dbReference type="NCBIfam" id="TIGR00857">
    <property type="entry name" value="pyrC_multi"/>
    <property type="match status" value="1"/>
</dbReference>
<dbReference type="Pfam" id="PF12890">
    <property type="entry name" value="DHOase"/>
    <property type="match status" value="1"/>
</dbReference>
<dbReference type="GO" id="GO:0006221">
    <property type="term" value="P:pyrimidine nucleotide biosynthetic process"/>
    <property type="evidence" value="ECO:0007669"/>
    <property type="project" value="UniProtKB-KW"/>
</dbReference>
<dbReference type="InterPro" id="IPR050138">
    <property type="entry name" value="DHOase/Allantoinase_Hydrolase"/>
</dbReference>
<evidence type="ECO:0000313" key="6">
    <source>
        <dbReference type="Proteomes" id="UP000191110"/>
    </source>
</evidence>
<dbReference type="RefSeq" id="WP_078482380.1">
    <property type="nucleotide sequence ID" value="NZ_MPRL01000004.1"/>
</dbReference>
<dbReference type="Pfam" id="PF07969">
    <property type="entry name" value="Amidohydro_3"/>
    <property type="match status" value="1"/>
</dbReference>
<dbReference type="GO" id="GO:0005737">
    <property type="term" value="C:cytoplasm"/>
    <property type="evidence" value="ECO:0007669"/>
    <property type="project" value="TreeGrafter"/>
</dbReference>
<dbReference type="PANTHER" id="PTHR43668:SF2">
    <property type="entry name" value="ALLANTOINASE"/>
    <property type="match status" value="1"/>
</dbReference>
<dbReference type="InterPro" id="IPR013108">
    <property type="entry name" value="Amidohydro_3"/>
</dbReference>
<keyword evidence="1" id="KW-0862">Zinc</keyword>
<feature type="domain" description="Amidohydrolase 3" evidence="3">
    <location>
        <begin position="342"/>
        <end position="422"/>
    </location>
</feature>
<accession>A0A1T2LA30</accession>
<dbReference type="SUPFAM" id="SSF51556">
    <property type="entry name" value="Metallo-dependent hydrolases"/>
    <property type="match status" value="1"/>
</dbReference>
<feature type="domain" description="Dihydroorotase catalytic" evidence="4">
    <location>
        <begin position="50"/>
        <end position="236"/>
    </location>
</feature>
<dbReference type="GO" id="GO:0046872">
    <property type="term" value="F:metal ion binding"/>
    <property type="evidence" value="ECO:0007669"/>
    <property type="project" value="InterPro"/>
</dbReference>
<comment type="caution">
    <text evidence="5">The sequence shown here is derived from an EMBL/GenBank/DDBJ whole genome shotgun (WGS) entry which is preliminary data.</text>
</comment>
<name>A0A1T2LA30_9GAMM</name>
<dbReference type="CDD" id="cd01317">
    <property type="entry name" value="DHOase_IIa"/>
    <property type="match status" value="1"/>
</dbReference>
<dbReference type="AlphaFoldDB" id="A0A1T2LA30"/>
<dbReference type="NCBIfam" id="NF005791">
    <property type="entry name" value="PRK07627.1"/>
    <property type="match status" value="1"/>
</dbReference>
<dbReference type="Gene3D" id="2.30.40.10">
    <property type="entry name" value="Urease, subunit C, domain 1"/>
    <property type="match status" value="1"/>
</dbReference>
<dbReference type="InterPro" id="IPR032466">
    <property type="entry name" value="Metal_Hydrolase"/>
</dbReference>
<dbReference type="Gene3D" id="3.20.20.140">
    <property type="entry name" value="Metal-dependent hydrolases"/>
    <property type="match status" value="1"/>
</dbReference>
<gene>
    <name evidence="5" type="ORF">BOW53_01815</name>
</gene>
<evidence type="ECO:0000259" key="3">
    <source>
        <dbReference type="Pfam" id="PF07969"/>
    </source>
</evidence>
<dbReference type="GO" id="GO:0004038">
    <property type="term" value="F:allantoinase activity"/>
    <property type="evidence" value="ECO:0007669"/>
    <property type="project" value="TreeGrafter"/>
</dbReference>
<keyword evidence="6" id="KW-1185">Reference proteome</keyword>
<protein>
    <submittedName>
        <fullName evidence="5">Dihydroorotase</fullName>
    </submittedName>
</protein>
<dbReference type="EMBL" id="MPRL01000004">
    <property type="protein sequence ID" value="OOZ41930.1"/>
    <property type="molecule type" value="Genomic_DNA"/>
</dbReference>
<evidence type="ECO:0000256" key="2">
    <source>
        <dbReference type="ARBA" id="ARBA00022975"/>
    </source>
</evidence>
<dbReference type="InterPro" id="IPR011059">
    <property type="entry name" value="Metal-dep_hydrolase_composite"/>
</dbReference>
<evidence type="ECO:0000256" key="1">
    <source>
        <dbReference type="ARBA" id="ARBA00022833"/>
    </source>
</evidence>
<dbReference type="SUPFAM" id="SSF51338">
    <property type="entry name" value="Composite domain of metallo-dependent hydrolases"/>
    <property type="match status" value="1"/>
</dbReference>
<dbReference type="OrthoDB" id="5687299at2"/>
<dbReference type="InterPro" id="IPR024403">
    <property type="entry name" value="DHOase_cat"/>
</dbReference>
<sequence>MRILINNGRLIDPANNIDEITSIAIEAGRIAAVGEITDNFVAEQTIDAAGQVVCPGLIDLGARLREPGDEQKADIHSESHAAAAAGITTLCQPPDTDPVTDTAAVAELVRKRARNAGFARVLPIGALTQGLKGEQLSELADLKRSGCNAVSNARQPIANPLVLRRAFEYAATHDLVVFLHPEDHWLANNGCAHEGPTATRLGLPGIPEAAETTEVARDLALIQQTGVRAHFCRISTAAAIEMIRRAQHDGLKVTADVAAHQLMLIDEHIGEFNSLYHLLPPLRSSSDRESLRKAVADGTLSAVCSDHQPHEADAKLAPFPATEPGISALETLLPLMLELGSRTGMQLSQIVQRLTAGPAATLGIERGRLEVGMPADITIFNPETRWQLTEERLVSRGHNTPYLGREMVGQINYTLLEGRLVFERHSG</sequence>
<dbReference type="Proteomes" id="UP000191110">
    <property type="component" value="Unassembled WGS sequence"/>
</dbReference>
<proteinExistence type="predicted"/>